<reference evidence="5 6" key="1">
    <citation type="submission" date="2016-10" db="EMBL/GenBank/DDBJ databases">
        <authorList>
            <person name="de Groot N.N."/>
        </authorList>
    </citation>
    <scope>NUCLEOTIDE SEQUENCE [LARGE SCALE GENOMIC DNA]</scope>
    <source>
        <strain evidence="5 6">DSM 20678</strain>
    </source>
</reference>
<dbReference type="RefSeq" id="WP_035146585.1">
    <property type="nucleotide sequence ID" value="NZ_FOXR01000025.1"/>
</dbReference>
<dbReference type="InterPro" id="IPR035938">
    <property type="entry name" value="Hemerythrin-like_sf"/>
</dbReference>
<dbReference type="OrthoDB" id="9797092at2"/>
<dbReference type="STRING" id="937334.SAMN05444406_12528"/>
<evidence type="ECO:0000313" key="5">
    <source>
        <dbReference type="EMBL" id="SFQ30764.1"/>
    </source>
</evidence>
<dbReference type="AlphaFoldDB" id="A0A1I5XFR7"/>
<gene>
    <name evidence="5" type="ORF">SAMN05444406_12528</name>
</gene>
<dbReference type="PANTHER" id="PTHR37164:SF1">
    <property type="entry name" value="BACTERIOHEMERYTHRIN"/>
    <property type="match status" value="1"/>
</dbReference>
<evidence type="ECO:0000256" key="1">
    <source>
        <dbReference type="ARBA" id="ARBA00010587"/>
    </source>
</evidence>
<evidence type="ECO:0000256" key="3">
    <source>
        <dbReference type="ARBA" id="ARBA00023004"/>
    </source>
</evidence>
<comment type="similarity">
    <text evidence="1">Belongs to the hemerythrin family.</text>
</comment>
<keyword evidence="3" id="KW-0408">Iron</keyword>
<dbReference type="Pfam" id="PF01814">
    <property type="entry name" value="Hemerythrin"/>
    <property type="match status" value="1"/>
</dbReference>
<feature type="domain" description="Hemerythrin-like" evidence="4">
    <location>
        <begin position="12"/>
        <end position="128"/>
    </location>
</feature>
<keyword evidence="6" id="KW-1185">Reference proteome</keyword>
<protein>
    <submittedName>
        <fullName evidence="5">Hemerythrin</fullName>
    </submittedName>
</protein>
<dbReference type="EMBL" id="FOXR01000025">
    <property type="protein sequence ID" value="SFQ30764.1"/>
    <property type="molecule type" value="Genomic_DNA"/>
</dbReference>
<organism evidence="5 6">
    <name type="scientific">Caldicoprobacter faecalis</name>
    <dbReference type="NCBI Taxonomy" id="937334"/>
    <lineage>
        <taxon>Bacteria</taxon>
        <taxon>Bacillati</taxon>
        <taxon>Bacillota</taxon>
        <taxon>Clostridia</taxon>
        <taxon>Caldicoprobacterales</taxon>
        <taxon>Caldicoprobacteraceae</taxon>
        <taxon>Caldicoprobacter</taxon>
    </lineage>
</organism>
<accession>A0A1I5XFR7</accession>
<evidence type="ECO:0000313" key="6">
    <source>
        <dbReference type="Proteomes" id="UP000198577"/>
    </source>
</evidence>
<keyword evidence="2" id="KW-0479">Metal-binding</keyword>
<evidence type="ECO:0000259" key="4">
    <source>
        <dbReference type="Pfam" id="PF01814"/>
    </source>
</evidence>
<dbReference type="InterPro" id="IPR050669">
    <property type="entry name" value="Hemerythrin"/>
</dbReference>
<dbReference type="NCBIfam" id="TIGR02481">
    <property type="entry name" value="hemeryth_dom"/>
    <property type="match status" value="1"/>
</dbReference>
<evidence type="ECO:0000256" key="2">
    <source>
        <dbReference type="ARBA" id="ARBA00022723"/>
    </source>
</evidence>
<dbReference type="GO" id="GO:0046872">
    <property type="term" value="F:metal ion binding"/>
    <property type="evidence" value="ECO:0007669"/>
    <property type="project" value="UniProtKB-KW"/>
</dbReference>
<dbReference type="InterPro" id="IPR012827">
    <property type="entry name" value="Hemerythrin_metal-bd"/>
</dbReference>
<dbReference type="NCBIfam" id="NF033749">
    <property type="entry name" value="bact_hemeryth"/>
    <property type="match status" value="1"/>
</dbReference>
<dbReference type="SUPFAM" id="SSF47188">
    <property type="entry name" value="Hemerythrin-like"/>
    <property type="match status" value="1"/>
</dbReference>
<dbReference type="CDD" id="cd12107">
    <property type="entry name" value="Hemerythrin"/>
    <property type="match status" value="1"/>
</dbReference>
<proteinExistence type="inferred from homology"/>
<dbReference type="Gene3D" id="1.20.120.50">
    <property type="entry name" value="Hemerythrin-like"/>
    <property type="match status" value="1"/>
</dbReference>
<name>A0A1I5XFR7_9FIRM</name>
<dbReference type="InterPro" id="IPR012312">
    <property type="entry name" value="Hemerythrin-like"/>
</dbReference>
<sequence length="138" mass="16310">MAIKWRKDLEIGIDEIDNQHKSLVEAMNKLLEASAAGRAKQEIGNTLDFLSDYVITHFNYEQEYQKKHNYPKYEEHLKLHQFFLQEVEGMKRKFDQEGATLPFIVQFNKKIVDWFVNHISKADKDYAKYIQSIKGAIK</sequence>
<dbReference type="Proteomes" id="UP000198577">
    <property type="component" value="Unassembled WGS sequence"/>
</dbReference>
<dbReference type="PANTHER" id="PTHR37164">
    <property type="entry name" value="BACTERIOHEMERYTHRIN"/>
    <property type="match status" value="1"/>
</dbReference>